<organism evidence="3 4">
    <name type="scientific">Escallonia rubra</name>
    <dbReference type="NCBI Taxonomy" id="112253"/>
    <lineage>
        <taxon>Eukaryota</taxon>
        <taxon>Viridiplantae</taxon>
        <taxon>Streptophyta</taxon>
        <taxon>Embryophyta</taxon>
        <taxon>Tracheophyta</taxon>
        <taxon>Spermatophyta</taxon>
        <taxon>Magnoliopsida</taxon>
        <taxon>eudicotyledons</taxon>
        <taxon>Gunneridae</taxon>
        <taxon>Pentapetalae</taxon>
        <taxon>asterids</taxon>
        <taxon>campanulids</taxon>
        <taxon>Escalloniales</taxon>
        <taxon>Escalloniaceae</taxon>
        <taxon>Escallonia</taxon>
    </lineage>
</organism>
<dbReference type="GO" id="GO:0008097">
    <property type="term" value="F:5S rRNA binding"/>
    <property type="evidence" value="ECO:0007669"/>
    <property type="project" value="TreeGrafter"/>
</dbReference>
<dbReference type="PANTHER" id="PTHR33284">
    <property type="entry name" value="RIBOSOMAL PROTEIN L25/GLN-TRNA SYNTHETASE, ANTI-CODON-BINDING DOMAIN-CONTAINING PROTEIN"/>
    <property type="match status" value="1"/>
</dbReference>
<evidence type="ECO:0000259" key="2">
    <source>
        <dbReference type="Pfam" id="PF14693"/>
    </source>
</evidence>
<dbReference type="InterPro" id="IPR011035">
    <property type="entry name" value="Ribosomal_bL25/Gln-tRNA_synth"/>
</dbReference>
<evidence type="ECO:0000313" key="3">
    <source>
        <dbReference type="EMBL" id="KAK2973771.1"/>
    </source>
</evidence>
<protein>
    <recommendedName>
        <fullName evidence="5">Ribosomal protein L25 beta domain-containing protein</fullName>
    </recommendedName>
</protein>
<dbReference type="GO" id="GO:0006412">
    <property type="term" value="P:translation"/>
    <property type="evidence" value="ECO:0007669"/>
    <property type="project" value="InterPro"/>
</dbReference>
<dbReference type="SUPFAM" id="SSF50715">
    <property type="entry name" value="Ribosomal protein L25-like"/>
    <property type="match status" value="2"/>
</dbReference>
<dbReference type="InterPro" id="IPR020930">
    <property type="entry name" value="Ribosomal_uL5_bac-type"/>
</dbReference>
<dbReference type="InterPro" id="IPR037121">
    <property type="entry name" value="Ribosomal_bL25_C"/>
</dbReference>
<name>A0AA88U9J2_9ASTE</name>
<dbReference type="EMBL" id="JAVXUO010002372">
    <property type="protein sequence ID" value="KAK2973771.1"/>
    <property type="molecule type" value="Genomic_DNA"/>
</dbReference>
<dbReference type="CDD" id="cd00495">
    <property type="entry name" value="Ribosomal_L25_TL5_CTC"/>
    <property type="match status" value="1"/>
</dbReference>
<dbReference type="FunFam" id="2.170.120.20:FF:000006">
    <property type="entry name" value="Ribosomal protein L25/Gln-tRNA synthetase, anti-codon-binding domain-containing protein"/>
    <property type="match status" value="1"/>
</dbReference>
<reference evidence="3" key="1">
    <citation type="submission" date="2022-12" db="EMBL/GenBank/DDBJ databases">
        <title>Draft genome assemblies for two species of Escallonia (Escalloniales).</title>
        <authorList>
            <person name="Chanderbali A."/>
            <person name="Dervinis C."/>
            <person name="Anghel I."/>
            <person name="Soltis D."/>
            <person name="Soltis P."/>
            <person name="Zapata F."/>
        </authorList>
    </citation>
    <scope>NUCLEOTIDE SEQUENCE</scope>
    <source>
        <strain evidence="3">UCBG92.1500</strain>
        <tissue evidence="3">Leaf</tissue>
    </source>
</reference>
<evidence type="ECO:0008006" key="5">
    <source>
        <dbReference type="Google" id="ProtNLM"/>
    </source>
</evidence>
<keyword evidence="4" id="KW-1185">Reference proteome</keyword>
<comment type="caution">
    <text evidence="3">The sequence shown here is derived from an EMBL/GenBank/DDBJ whole genome shotgun (WGS) entry which is preliminary data.</text>
</comment>
<evidence type="ECO:0000259" key="1">
    <source>
        <dbReference type="Pfam" id="PF01386"/>
    </source>
</evidence>
<dbReference type="InterPro" id="IPR029751">
    <property type="entry name" value="Ribosomal_L25_dom"/>
</dbReference>
<feature type="domain" description="Large ribosomal subunit protein bL25 beta" evidence="2">
    <location>
        <begin position="229"/>
        <end position="312"/>
    </location>
</feature>
<dbReference type="GO" id="GO:0003735">
    <property type="term" value="F:structural constituent of ribosome"/>
    <property type="evidence" value="ECO:0007669"/>
    <property type="project" value="InterPro"/>
</dbReference>
<feature type="domain" description="Large ribosomal subunit protein bL25 L25" evidence="1">
    <location>
        <begin position="58"/>
        <end position="131"/>
    </location>
</feature>
<dbReference type="Pfam" id="PF01386">
    <property type="entry name" value="Ribosomal_L25p"/>
    <property type="match status" value="1"/>
</dbReference>
<dbReference type="Gene3D" id="2.170.120.20">
    <property type="entry name" value="Ribosomal protein L25, beta domain"/>
    <property type="match status" value="1"/>
</dbReference>
<dbReference type="Proteomes" id="UP001187471">
    <property type="component" value="Unassembled WGS sequence"/>
</dbReference>
<accession>A0AA88U9J2</accession>
<evidence type="ECO:0000313" key="4">
    <source>
        <dbReference type="Proteomes" id="UP001187471"/>
    </source>
</evidence>
<dbReference type="PANTHER" id="PTHR33284:SF1">
    <property type="entry name" value="RIBOSOMAL PROTEIN L25_GLN-TRNA SYNTHETASE, ANTI-CODON-BINDING DOMAIN-CONTAINING PROTEIN"/>
    <property type="match status" value="1"/>
</dbReference>
<dbReference type="AlphaFoldDB" id="A0AA88U9J2"/>
<sequence length="322" mass="36003">MLICRRIFSKALHHHHHHHHRHFTQAAAALLLDHELPPLTYLEDLPKPDPKHAETILAVPRAVSGKNISAKERKVGRVPAIVFEQEDGQHGGNKRLISVNNNQIKKLVSHCGRSFFLSRLFDLEVRAGLGSDEVVEKVRVLPRLSANIRRRDRIAAALGLLVYQAEEKLQRWCLRRHAGEDCDDCDGDGDSVGCAAVNKAEAHYQLHMHAGKHTVLNVTFIRAPSHALLKVEVPLVFIGDDVCPGLRKGAYFNVIKRKVKYLCPADIIPPYIEVDLSELDVGQKLVMGDLKVHPALKLLGSNEEPICKIMGSRVSEQQKKAK</sequence>
<dbReference type="Pfam" id="PF14693">
    <property type="entry name" value="Ribosomal_TL5_C"/>
    <property type="match status" value="1"/>
</dbReference>
<gene>
    <name evidence="3" type="ORF">RJ640_018979</name>
</gene>
<dbReference type="GO" id="GO:0022625">
    <property type="term" value="C:cytosolic large ribosomal subunit"/>
    <property type="evidence" value="ECO:0007669"/>
    <property type="project" value="TreeGrafter"/>
</dbReference>
<proteinExistence type="predicted"/>
<dbReference type="InterPro" id="IPR020057">
    <property type="entry name" value="Ribosomal_bL25_b-dom"/>
</dbReference>